<proteinExistence type="predicted"/>
<dbReference type="EMBL" id="SMOL01000143">
    <property type="protein sequence ID" value="KAB2630285.1"/>
    <property type="molecule type" value="Genomic_DNA"/>
</dbReference>
<evidence type="ECO:0000313" key="1">
    <source>
        <dbReference type="EMBL" id="KAB2630285.1"/>
    </source>
</evidence>
<reference evidence="1 2" key="3">
    <citation type="submission" date="2019-11" db="EMBL/GenBank/DDBJ databases">
        <title>A de novo genome assembly of a pear dwarfing rootstock.</title>
        <authorList>
            <person name="Wang F."/>
            <person name="Wang J."/>
            <person name="Li S."/>
            <person name="Zhang Y."/>
            <person name="Fang M."/>
            <person name="Ma L."/>
            <person name="Zhao Y."/>
            <person name="Jiang S."/>
        </authorList>
    </citation>
    <scope>NUCLEOTIDE SEQUENCE [LARGE SCALE GENOMIC DNA]</scope>
    <source>
        <strain evidence="1">S2</strain>
        <tissue evidence="1">Leaf</tissue>
    </source>
</reference>
<evidence type="ECO:0000313" key="2">
    <source>
        <dbReference type="Proteomes" id="UP000327157"/>
    </source>
</evidence>
<dbReference type="Proteomes" id="UP000327157">
    <property type="component" value="Chromosome 12"/>
</dbReference>
<gene>
    <name evidence="1" type="ORF">D8674_007804</name>
</gene>
<organism evidence="1 2">
    <name type="scientific">Pyrus ussuriensis x Pyrus communis</name>
    <dbReference type="NCBI Taxonomy" id="2448454"/>
    <lineage>
        <taxon>Eukaryota</taxon>
        <taxon>Viridiplantae</taxon>
        <taxon>Streptophyta</taxon>
        <taxon>Embryophyta</taxon>
        <taxon>Tracheophyta</taxon>
        <taxon>Spermatophyta</taxon>
        <taxon>Magnoliopsida</taxon>
        <taxon>eudicotyledons</taxon>
        <taxon>Gunneridae</taxon>
        <taxon>Pentapetalae</taxon>
        <taxon>rosids</taxon>
        <taxon>fabids</taxon>
        <taxon>Rosales</taxon>
        <taxon>Rosaceae</taxon>
        <taxon>Amygdaloideae</taxon>
        <taxon>Maleae</taxon>
        <taxon>Pyrus</taxon>
    </lineage>
</organism>
<accession>A0A5N5HR07</accession>
<sequence length="143" mass="16125">MGNYEVTVHGYKVEVSVVTDVRLIAGKISELMTFQETRRVMGLDFKFDLYNETSNSCFFVLEIAAWLSQRLTVTVAPYVIRFNRHSLVFKVGVGVGFGHLAARVLKKPKLAWCCKVEELEAIKHAVHDIYATCLIGDKLLGML</sequence>
<reference evidence="1 2" key="1">
    <citation type="submission" date="2019-09" db="EMBL/GenBank/DDBJ databases">
        <authorList>
            <person name="Ou C."/>
        </authorList>
    </citation>
    <scope>NUCLEOTIDE SEQUENCE [LARGE SCALE GENOMIC DNA]</scope>
    <source>
        <strain evidence="1">S2</strain>
        <tissue evidence="1">Leaf</tissue>
    </source>
</reference>
<name>A0A5N5HR07_9ROSA</name>
<reference evidence="2" key="2">
    <citation type="submission" date="2019-10" db="EMBL/GenBank/DDBJ databases">
        <title>A de novo genome assembly of a pear dwarfing rootstock.</title>
        <authorList>
            <person name="Wang F."/>
            <person name="Wang J."/>
            <person name="Li S."/>
            <person name="Zhang Y."/>
            <person name="Fang M."/>
            <person name="Ma L."/>
            <person name="Zhao Y."/>
            <person name="Jiang S."/>
        </authorList>
    </citation>
    <scope>NUCLEOTIDE SEQUENCE [LARGE SCALE GENOMIC DNA]</scope>
</reference>
<keyword evidence="2" id="KW-1185">Reference proteome</keyword>
<comment type="caution">
    <text evidence="1">The sequence shown here is derived from an EMBL/GenBank/DDBJ whole genome shotgun (WGS) entry which is preliminary data.</text>
</comment>
<dbReference type="AlphaFoldDB" id="A0A5N5HR07"/>
<dbReference type="OrthoDB" id="446462at2759"/>
<protein>
    <submittedName>
        <fullName evidence="1">Uncharacterized protein</fullName>
    </submittedName>
</protein>